<sequence>MNEKITEYTKQTAPLIWRSVSVRSTQPNRSHAGKQLTDHLMVINRRRPWTPEPPEALQLCYQPFREKPTLYSPLGKLRYVSIKDCHVSRVVINTKNKTLLEGLFNTKQWKRELEKFREQMIPQDRLYERSHRACYLKSQPGNKYSSAILRMAFKNFRKISMKNNLFIGGCSPSSWGKEEREKRGSFKSVIKFGDNHYEFFSCSPEGGATNRNKPRTALVGAIRLASDPSPAHKRHLAVMHDFETGWQSAARWNGAKIRLCEQ</sequence>
<name>A0A2H1WVV5_SPOFR</name>
<dbReference type="EMBL" id="ODYU01011453">
    <property type="protein sequence ID" value="SOQ57195.1"/>
    <property type="molecule type" value="Genomic_DNA"/>
</dbReference>
<accession>A0A2H1WVV5</accession>
<proteinExistence type="predicted"/>
<dbReference type="AlphaFoldDB" id="A0A2H1WVV5"/>
<gene>
    <name evidence="1" type="ORF">SFRICE_023489</name>
</gene>
<protein>
    <submittedName>
        <fullName evidence="1">SFRICE_023489</fullName>
    </submittedName>
</protein>
<evidence type="ECO:0000313" key="1">
    <source>
        <dbReference type="EMBL" id="SOQ57195.1"/>
    </source>
</evidence>
<organism evidence="1">
    <name type="scientific">Spodoptera frugiperda</name>
    <name type="common">Fall armyworm</name>
    <dbReference type="NCBI Taxonomy" id="7108"/>
    <lineage>
        <taxon>Eukaryota</taxon>
        <taxon>Metazoa</taxon>
        <taxon>Ecdysozoa</taxon>
        <taxon>Arthropoda</taxon>
        <taxon>Hexapoda</taxon>
        <taxon>Insecta</taxon>
        <taxon>Pterygota</taxon>
        <taxon>Neoptera</taxon>
        <taxon>Endopterygota</taxon>
        <taxon>Lepidoptera</taxon>
        <taxon>Glossata</taxon>
        <taxon>Ditrysia</taxon>
        <taxon>Noctuoidea</taxon>
        <taxon>Noctuidae</taxon>
        <taxon>Amphipyrinae</taxon>
        <taxon>Spodoptera</taxon>
    </lineage>
</organism>
<reference evidence="1" key="1">
    <citation type="submission" date="2016-07" db="EMBL/GenBank/DDBJ databases">
        <authorList>
            <person name="Bretaudeau A."/>
        </authorList>
    </citation>
    <scope>NUCLEOTIDE SEQUENCE</scope>
    <source>
        <strain evidence="1">Rice</strain>
        <tissue evidence="1">Whole body</tissue>
    </source>
</reference>